<dbReference type="PANTHER" id="PTHR35910:SF6">
    <property type="entry name" value="2EXR DOMAIN-CONTAINING PROTEIN"/>
    <property type="match status" value="1"/>
</dbReference>
<reference evidence="2 3" key="1">
    <citation type="submission" date="2024-02" db="EMBL/GenBank/DDBJ databases">
        <title>De novo assembly and annotation of 12 fungi associated with fruit tree decline syndrome in Ontario, Canada.</title>
        <authorList>
            <person name="Sulman M."/>
            <person name="Ellouze W."/>
            <person name="Ilyukhin E."/>
        </authorList>
    </citation>
    <scope>NUCLEOTIDE SEQUENCE [LARGE SCALE GENOMIC DNA]</scope>
    <source>
        <strain evidence="2 3">M169</strain>
    </source>
</reference>
<evidence type="ECO:0000259" key="1">
    <source>
        <dbReference type="Pfam" id="PF20150"/>
    </source>
</evidence>
<comment type="caution">
    <text evidence="2">The sequence shown here is derived from an EMBL/GenBank/DDBJ whole genome shotgun (WGS) entry which is preliminary data.</text>
</comment>
<accession>A0ABR1PB14</accession>
<dbReference type="Proteomes" id="UP001430848">
    <property type="component" value="Unassembled WGS sequence"/>
</dbReference>
<dbReference type="PANTHER" id="PTHR35910">
    <property type="entry name" value="2EXR DOMAIN-CONTAINING PROTEIN"/>
    <property type="match status" value="1"/>
</dbReference>
<sequence length="307" mass="35428">MVFHRFQQLPAELRLQIWECAIGESSLHDGLVTDGQKPVCRIIATQDEPESRRIPFKLVVLEDITIGHVCRESREVLRRCGRLNNSRDYIPTTDVVYIDDYSDWVRLDGSSLRQVRHIALSAEFFFDLLKIQGPSPSAVAKLGWPYLERRGLPSTYNSYFFDHVRFFCPEIESITIVLPPLEEDMPNYAGHFPQAMRPAFLRIVPYSEVQSIRIAGPHAYTTWLRGSANAKRRCLGPFIKDVKEVWEKTMNLMLHHDDQRRAVIVQAGVLQYLEGPFKGARRLSSIYKTTEETEEENQPADQDEVLH</sequence>
<organism evidence="2 3">
    <name type="scientific">Diaporthe eres</name>
    <name type="common">Phomopsis oblonga</name>
    <dbReference type="NCBI Taxonomy" id="83184"/>
    <lineage>
        <taxon>Eukaryota</taxon>
        <taxon>Fungi</taxon>
        <taxon>Dikarya</taxon>
        <taxon>Ascomycota</taxon>
        <taxon>Pezizomycotina</taxon>
        <taxon>Sordariomycetes</taxon>
        <taxon>Sordariomycetidae</taxon>
        <taxon>Diaporthales</taxon>
        <taxon>Diaporthaceae</taxon>
        <taxon>Diaporthe</taxon>
        <taxon>Diaporthe eres species complex</taxon>
    </lineage>
</organism>
<evidence type="ECO:0000313" key="2">
    <source>
        <dbReference type="EMBL" id="KAK7731143.1"/>
    </source>
</evidence>
<protein>
    <recommendedName>
        <fullName evidence="1">2EXR domain-containing protein</fullName>
    </recommendedName>
</protein>
<name>A0ABR1PB14_DIAER</name>
<feature type="domain" description="2EXR" evidence="1">
    <location>
        <begin position="3"/>
        <end position="103"/>
    </location>
</feature>
<dbReference type="EMBL" id="JAKNSF020000023">
    <property type="protein sequence ID" value="KAK7731143.1"/>
    <property type="molecule type" value="Genomic_DNA"/>
</dbReference>
<evidence type="ECO:0000313" key="3">
    <source>
        <dbReference type="Proteomes" id="UP001430848"/>
    </source>
</evidence>
<dbReference type="Pfam" id="PF20150">
    <property type="entry name" value="2EXR"/>
    <property type="match status" value="1"/>
</dbReference>
<gene>
    <name evidence="2" type="ORF">SLS63_005418</name>
</gene>
<dbReference type="InterPro" id="IPR045518">
    <property type="entry name" value="2EXR"/>
</dbReference>
<proteinExistence type="predicted"/>
<keyword evidence="3" id="KW-1185">Reference proteome</keyword>